<name>A0A419VVC5_9BACT</name>
<evidence type="ECO:0000313" key="14">
    <source>
        <dbReference type="Proteomes" id="UP000283387"/>
    </source>
</evidence>
<dbReference type="NCBIfam" id="TIGR01133">
    <property type="entry name" value="murG"/>
    <property type="match status" value="1"/>
</dbReference>
<dbReference type="GO" id="GO:0008360">
    <property type="term" value="P:regulation of cell shape"/>
    <property type="evidence" value="ECO:0007669"/>
    <property type="project" value="UniProtKB-KW"/>
</dbReference>
<proteinExistence type="inferred from homology"/>
<feature type="binding site" evidence="10">
    <location>
        <position position="167"/>
    </location>
    <ligand>
        <name>UDP-N-acetyl-alpha-D-glucosamine</name>
        <dbReference type="ChEBI" id="CHEBI:57705"/>
    </ligand>
</feature>
<evidence type="ECO:0000256" key="8">
    <source>
        <dbReference type="ARBA" id="ARBA00023306"/>
    </source>
</evidence>
<evidence type="ECO:0000256" key="7">
    <source>
        <dbReference type="ARBA" id="ARBA00023136"/>
    </source>
</evidence>
<dbReference type="GO" id="GO:0005886">
    <property type="term" value="C:plasma membrane"/>
    <property type="evidence" value="ECO:0007669"/>
    <property type="project" value="UniProtKB-SubCell"/>
</dbReference>
<reference evidence="13 14" key="1">
    <citation type="submission" date="2018-09" db="EMBL/GenBank/DDBJ databases">
        <title>Genomic Encyclopedia of Archaeal and Bacterial Type Strains, Phase II (KMG-II): from individual species to whole genera.</title>
        <authorList>
            <person name="Goeker M."/>
        </authorList>
    </citation>
    <scope>NUCLEOTIDE SEQUENCE [LARGE SCALE GENOMIC DNA]</scope>
    <source>
        <strain evidence="13 14">DSM 27148</strain>
    </source>
</reference>
<gene>
    <name evidence="10" type="primary">murG</name>
    <name evidence="13" type="ORF">BC643_4399</name>
</gene>
<evidence type="ECO:0000256" key="10">
    <source>
        <dbReference type="HAMAP-Rule" id="MF_00033"/>
    </source>
</evidence>
<dbReference type="HAMAP" id="MF_00033">
    <property type="entry name" value="MurG"/>
    <property type="match status" value="1"/>
</dbReference>
<dbReference type="InterPro" id="IPR006009">
    <property type="entry name" value="GlcNAc_MurG"/>
</dbReference>
<feature type="binding site" evidence="10">
    <location>
        <begin position="12"/>
        <end position="14"/>
    </location>
    <ligand>
        <name>UDP-N-acetyl-alpha-D-glucosamine</name>
        <dbReference type="ChEBI" id="CHEBI:57705"/>
    </ligand>
</feature>
<comment type="subcellular location">
    <subcellularLocation>
        <location evidence="10">Cell membrane</location>
        <topology evidence="10">Peripheral membrane protein</topology>
        <orientation evidence="10">Cytoplasmic side</orientation>
    </subcellularLocation>
</comment>
<evidence type="ECO:0000313" key="13">
    <source>
        <dbReference type="EMBL" id="RKD86083.1"/>
    </source>
</evidence>
<keyword evidence="3 10" id="KW-0328">Glycosyltransferase</keyword>
<comment type="caution">
    <text evidence="10">Lacks conserved residue(s) required for the propagation of feature annotation.</text>
</comment>
<evidence type="ECO:0000259" key="12">
    <source>
        <dbReference type="Pfam" id="PF04101"/>
    </source>
</evidence>
<dbReference type="AlphaFoldDB" id="A0A419VVC5"/>
<evidence type="ECO:0000256" key="5">
    <source>
        <dbReference type="ARBA" id="ARBA00022960"/>
    </source>
</evidence>
<evidence type="ECO:0000256" key="2">
    <source>
        <dbReference type="ARBA" id="ARBA00022618"/>
    </source>
</evidence>
<evidence type="ECO:0000256" key="6">
    <source>
        <dbReference type="ARBA" id="ARBA00022984"/>
    </source>
</evidence>
<keyword evidence="9 10" id="KW-0961">Cell wall biogenesis/degradation</keyword>
<dbReference type="PANTHER" id="PTHR21015">
    <property type="entry name" value="UDP-N-ACETYLGLUCOSAMINE--N-ACETYLMURAMYL-(PENTAPEPTIDE) PYROPHOSPHORYL-UNDECAPRENOL N-ACETYLGLUCOSAMINE TRANSFERASE 1"/>
    <property type="match status" value="1"/>
</dbReference>
<keyword evidence="2 10" id="KW-0132">Cell division</keyword>
<dbReference type="InterPro" id="IPR007235">
    <property type="entry name" value="Glyco_trans_28_C"/>
</dbReference>
<comment type="function">
    <text evidence="10">Cell wall formation. Catalyzes the transfer of a GlcNAc subunit on undecaprenyl-pyrophosphoryl-MurNAc-pentapeptide (lipid intermediate I) to form undecaprenyl-pyrophosphoryl-MurNAc-(pentapeptide)GlcNAc (lipid intermediate II).</text>
</comment>
<protein>
    <recommendedName>
        <fullName evidence="10">UDP-N-acetylglucosamine--N-acetylmuramyl-(pentapeptide) pyrophosphoryl-undecaprenol N-acetylglucosamine transferase</fullName>
        <ecNumber evidence="10">2.4.1.227</ecNumber>
    </recommendedName>
    <alternativeName>
        <fullName evidence="10">Undecaprenyl-PP-MurNAc-pentapeptide-UDPGlcNAc GlcNAc transferase</fullName>
    </alternativeName>
</protein>
<organism evidence="13 14">
    <name type="scientific">Mangrovibacterium diazotrophicum</name>
    <dbReference type="NCBI Taxonomy" id="1261403"/>
    <lineage>
        <taxon>Bacteria</taxon>
        <taxon>Pseudomonadati</taxon>
        <taxon>Bacteroidota</taxon>
        <taxon>Bacteroidia</taxon>
        <taxon>Marinilabiliales</taxon>
        <taxon>Prolixibacteraceae</taxon>
        <taxon>Mangrovibacterium</taxon>
    </lineage>
</organism>
<dbReference type="UniPathway" id="UPA00219"/>
<dbReference type="GO" id="GO:0050511">
    <property type="term" value="F:undecaprenyldiphospho-muramoylpentapeptide beta-N-acetylglucosaminyltransferase activity"/>
    <property type="evidence" value="ECO:0007669"/>
    <property type="project" value="UniProtKB-UniRule"/>
</dbReference>
<dbReference type="PANTHER" id="PTHR21015:SF22">
    <property type="entry name" value="GLYCOSYLTRANSFERASE"/>
    <property type="match status" value="1"/>
</dbReference>
<evidence type="ECO:0000256" key="1">
    <source>
        <dbReference type="ARBA" id="ARBA00022475"/>
    </source>
</evidence>
<keyword evidence="6 10" id="KW-0573">Peptidoglycan synthesis</keyword>
<dbReference type="RefSeq" id="WP_120275408.1">
    <property type="nucleotide sequence ID" value="NZ_RAPN01000005.1"/>
</dbReference>
<evidence type="ECO:0000256" key="4">
    <source>
        <dbReference type="ARBA" id="ARBA00022679"/>
    </source>
</evidence>
<evidence type="ECO:0000256" key="3">
    <source>
        <dbReference type="ARBA" id="ARBA00022676"/>
    </source>
</evidence>
<dbReference type="GO" id="GO:0005975">
    <property type="term" value="P:carbohydrate metabolic process"/>
    <property type="evidence" value="ECO:0007669"/>
    <property type="project" value="InterPro"/>
</dbReference>
<keyword evidence="14" id="KW-1185">Reference proteome</keyword>
<dbReference type="GO" id="GO:0051301">
    <property type="term" value="P:cell division"/>
    <property type="evidence" value="ECO:0007669"/>
    <property type="project" value="UniProtKB-KW"/>
</dbReference>
<sequence>MALKVIISGGGTGGHIFPALSIANELKQTVPDVDILFVGALGKMEMERVPAAGYPIVGLPVMGLPRKASLKMFKFIWMLYQSMSKARKVIKDFKPDVAIGVGGFASGPVLKAAVKAGVPAILQEQNSYAGVTNKLLSAKVRKICVAYPNMERYFPAEKLVVTGNPVRQNLLLPVDREKALKAYRLEAEKPIVFVVGGSLGARSLNESVMANLDYIAESGVQVVWQTGKIYYKEMLERLAGKQPKNLQAMEFLTDMDLAYKAADLVISRAGAGTISELCLLGKPSVLMPSPNVAEDHQTKNAMALVENHAAVMVKDADGPEMLFREAFSLVKDEKKLAELAANSKKLAKPNATADIVQVILNEVMKK</sequence>
<keyword evidence="1 10" id="KW-1003">Cell membrane</keyword>
<dbReference type="GO" id="GO:0051991">
    <property type="term" value="F:UDP-N-acetyl-D-glucosamine:N-acetylmuramoyl-L-alanyl-D-glutamyl-meso-2,6-diaminopimelyl-D-alanyl-D-alanine-diphosphoundecaprenol 4-beta-N-acetylglucosaminlytransferase activity"/>
    <property type="evidence" value="ECO:0007669"/>
    <property type="project" value="RHEA"/>
</dbReference>
<dbReference type="Pfam" id="PF04101">
    <property type="entry name" value="Glyco_tran_28_C"/>
    <property type="match status" value="1"/>
</dbReference>
<keyword evidence="4 10" id="KW-0808">Transferase</keyword>
<comment type="caution">
    <text evidence="13">The sequence shown here is derived from an EMBL/GenBank/DDBJ whole genome shotgun (WGS) entry which is preliminary data.</text>
</comment>
<comment type="pathway">
    <text evidence="10">Cell wall biogenesis; peptidoglycan biosynthesis.</text>
</comment>
<dbReference type="OrthoDB" id="9808936at2"/>
<feature type="domain" description="Glycosyltransferase family 28 N-terminal" evidence="11">
    <location>
        <begin position="5"/>
        <end position="143"/>
    </location>
</feature>
<keyword evidence="5 10" id="KW-0133">Cell shape</keyword>
<feature type="binding site" evidence="10">
    <location>
        <position position="198"/>
    </location>
    <ligand>
        <name>UDP-N-acetyl-alpha-D-glucosamine</name>
        <dbReference type="ChEBI" id="CHEBI:57705"/>
    </ligand>
</feature>
<comment type="catalytic activity">
    <reaction evidence="10">
        <text>di-trans,octa-cis-undecaprenyl diphospho-N-acetyl-alpha-D-muramoyl-L-alanyl-D-glutamyl-meso-2,6-diaminopimeloyl-D-alanyl-D-alanine + UDP-N-acetyl-alpha-D-glucosamine = di-trans,octa-cis-undecaprenyl diphospho-[N-acetyl-alpha-D-glucosaminyl-(1-&gt;4)]-N-acetyl-alpha-D-muramoyl-L-alanyl-D-glutamyl-meso-2,6-diaminopimeloyl-D-alanyl-D-alanine + UDP + H(+)</text>
        <dbReference type="Rhea" id="RHEA:31227"/>
        <dbReference type="ChEBI" id="CHEBI:15378"/>
        <dbReference type="ChEBI" id="CHEBI:57705"/>
        <dbReference type="ChEBI" id="CHEBI:58223"/>
        <dbReference type="ChEBI" id="CHEBI:61387"/>
        <dbReference type="ChEBI" id="CHEBI:61388"/>
        <dbReference type="EC" id="2.4.1.227"/>
    </reaction>
</comment>
<keyword evidence="7 10" id="KW-0472">Membrane</keyword>
<feature type="binding site" evidence="10">
    <location>
        <position position="297"/>
    </location>
    <ligand>
        <name>UDP-N-acetyl-alpha-D-glucosamine</name>
        <dbReference type="ChEBI" id="CHEBI:57705"/>
    </ligand>
</feature>
<dbReference type="Pfam" id="PF03033">
    <property type="entry name" value="Glyco_transf_28"/>
    <property type="match status" value="1"/>
</dbReference>
<dbReference type="GO" id="GO:0071555">
    <property type="term" value="P:cell wall organization"/>
    <property type="evidence" value="ECO:0007669"/>
    <property type="project" value="UniProtKB-KW"/>
</dbReference>
<evidence type="ECO:0000256" key="9">
    <source>
        <dbReference type="ARBA" id="ARBA00023316"/>
    </source>
</evidence>
<accession>A0A419VVC5</accession>
<dbReference type="EC" id="2.4.1.227" evidence="10"/>
<dbReference type="SUPFAM" id="SSF53756">
    <property type="entry name" value="UDP-Glycosyltransferase/glycogen phosphorylase"/>
    <property type="match status" value="1"/>
</dbReference>
<dbReference type="Proteomes" id="UP000283387">
    <property type="component" value="Unassembled WGS sequence"/>
</dbReference>
<dbReference type="CDD" id="cd03785">
    <property type="entry name" value="GT28_MurG"/>
    <property type="match status" value="1"/>
</dbReference>
<dbReference type="Gene3D" id="3.40.50.2000">
    <property type="entry name" value="Glycogen Phosphorylase B"/>
    <property type="match status" value="2"/>
</dbReference>
<keyword evidence="8 10" id="KW-0131">Cell cycle</keyword>
<feature type="binding site" evidence="10">
    <location>
        <position position="126"/>
    </location>
    <ligand>
        <name>UDP-N-acetyl-alpha-D-glucosamine</name>
        <dbReference type="ChEBI" id="CHEBI:57705"/>
    </ligand>
</feature>
<dbReference type="InterPro" id="IPR004276">
    <property type="entry name" value="GlycoTrans_28_N"/>
</dbReference>
<comment type="similarity">
    <text evidence="10">Belongs to the glycosyltransferase 28 family. MurG subfamily.</text>
</comment>
<dbReference type="GO" id="GO:0009252">
    <property type="term" value="P:peptidoglycan biosynthetic process"/>
    <property type="evidence" value="ECO:0007669"/>
    <property type="project" value="UniProtKB-UniRule"/>
</dbReference>
<dbReference type="EMBL" id="RAPN01000005">
    <property type="protein sequence ID" value="RKD86083.1"/>
    <property type="molecule type" value="Genomic_DNA"/>
</dbReference>
<evidence type="ECO:0000259" key="11">
    <source>
        <dbReference type="Pfam" id="PF03033"/>
    </source>
</evidence>
<feature type="domain" description="Glycosyl transferase family 28 C-terminal" evidence="12">
    <location>
        <begin position="191"/>
        <end position="351"/>
    </location>
</feature>